<organism evidence="2 3">
    <name type="scientific">Peribacillus simplex</name>
    <dbReference type="NCBI Taxonomy" id="1478"/>
    <lineage>
        <taxon>Bacteria</taxon>
        <taxon>Bacillati</taxon>
        <taxon>Bacillota</taxon>
        <taxon>Bacilli</taxon>
        <taxon>Bacillales</taxon>
        <taxon>Bacillaceae</taxon>
        <taxon>Peribacillus</taxon>
    </lineage>
</organism>
<comment type="caution">
    <text evidence="2">The sequence shown here is derived from an EMBL/GenBank/DDBJ whole genome shotgun (WGS) entry which is preliminary data.</text>
</comment>
<keyword evidence="1" id="KW-1133">Transmembrane helix</keyword>
<dbReference type="EMBL" id="JAUCEY010000008">
    <property type="protein sequence ID" value="MDM5455422.1"/>
    <property type="molecule type" value="Genomic_DNA"/>
</dbReference>
<feature type="transmembrane region" description="Helical" evidence="1">
    <location>
        <begin position="12"/>
        <end position="31"/>
    </location>
</feature>
<gene>
    <name evidence="2" type="ORF">QUF89_25385</name>
</gene>
<keyword evidence="1" id="KW-0812">Transmembrane</keyword>
<evidence type="ECO:0000313" key="2">
    <source>
        <dbReference type="EMBL" id="MDM5455422.1"/>
    </source>
</evidence>
<dbReference type="Proteomes" id="UP001234602">
    <property type="component" value="Unassembled WGS sequence"/>
</dbReference>
<keyword evidence="1" id="KW-0472">Membrane</keyword>
<reference evidence="2" key="1">
    <citation type="submission" date="2023-06" db="EMBL/GenBank/DDBJ databases">
        <title>Comparative genomics of Bacillaceae isolates and their secondary metabolite potential.</title>
        <authorList>
            <person name="Song L."/>
            <person name="Nielsen L.J."/>
            <person name="Mohite O."/>
            <person name="Xu X."/>
            <person name="Weber T."/>
            <person name="Kovacs A.T."/>
        </authorList>
    </citation>
    <scope>NUCLEOTIDE SEQUENCE</scope>
    <source>
        <strain evidence="2">D8_B_37</strain>
    </source>
</reference>
<name>A0AAW7IN27_9BACI</name>
<sequence length="79" mass="8938">MVEKAYQKDSEFKRWIFAPLWLGVGGAALALKNPEMRKAALKVLTKGKANLILNPFVLFVEYYSLFTQLKKCINATVDS</sequence>
<evidence type="ECO:0000313" key="3">
    <source>
        <dbReference type="Proteomes" id="UP001234602"/>
    </source>
</evidence>
<evidence type="ECO:0000256" key="1">
    <source>
        <dbReference type="SAM" id="Phobius"/>
    </source>
</evidence>
<proteinExistence type="predicted"/>
<dbReference type="RefSeq" id="WP_289321081.1">
    <property type="nucleotide sequence ID" value="NZ_JAUCEY010000008.1"/>
</dbReference>
<dbReference type="AlphaFoldDB" id="A0AAW7IN27"/>
<protein>
    <submittedName>
        <fullName evidence="2">Uncharacterized protein</fullName>
    </submittedName>
</protein>
<accession>A0AAW7IN27</accession>